<evidence type="ECO:0000256" key="4">
    <source>
        <dbReference type="ARBA" id="ARBA00023136"/>
    </source>
</evidence>
<keyword evidence="9" id="KW-1185">Reference proteome</keyword>
<proteinExistence type="predicted"/>
<dbReference type="EMBL" id="CR940353">
    <property type="protein sequence ID" value="CAI76252.1"/>
    <property type="molecule type" value="Genomic_DNA"/>
</dbReference>
<evidence type="ECO:0000313" key="7">
    <source>
        <dbReference type="EMBL" id="SVP94149.1"/>
    </source>
</evidence>
<dbReference type="Pfam" id="PF03006">
    <property type="entry name" value="HlyIII"/>
    <property type="match status" value="1"/>
</dbReference>
<feature type="transmembrane region" description="Helical" evidence="5">
    <location>
        <begin position="53"/>
        <end position="75"/>
    </location>
</feature>
<dbReference type="GeneID" id="3862517"/>
<name>Q4UAA1_THEAN</name>
<reference evidence="6 9" key="1">
    <citation type="journal article" date="2005" name="Science">
        <title>Genome of the host-cell transforming parasite Theileria annulata compared with T. parva.</title>
        <authorList>
            <person name="Pain A."/>
            <person name="Renauld H."/>
            <person name="Berriman M."/>
            <person name="Murphy L."/>
            <person name="Yeats C.A."/>
            <person name="Weir W."/>
            <person name="Kerhornou A."/>
            <person name="Aslett M."/>
            <person name="Bishop R."/>
            <person name="Bouchier C."/>
            <person name="Cochet M."/>
            <person name="Coulson R.M.R."/>
            <person name="Cronin A."/>
            <person name="de Villiers E.P."/>
            <person name="Fraser A."/>
            <person name="Fosker N."/>
            <person name="Gardner M."/>
            <person name="Goble A."/>
            <person name="Griffiths-Jones S."/>
            <person name="Harris D.E."/>
            <person name="Katzer F."/>
            <person name="Larke N."/>
            <person name="Lord A."/>
            <person name="Maser P."/>
            <person name="McKellar S."/>
            <person name="Mooney P."/>
            <person name="Morton F."/>
            <person name="Nene V."/>
            <person name="O'Neil S."/>
            <person name="Price C."/>
            <person name="Quail M.A."/>
            <person name="Rabbinowitsch E."/>
            <person name="Rawlings N.D."/>
            <person name="Rutter S."/>
            <person name="Saunders D."/>
            <person name="Seeger K."/>
            <person name="Shah T."/>
            <person name="Squares R."/>
            <person name="Squares S."/>
            <person name="Tivey A."/>
            <person name="Walker A.R."/>
            <person name="Woodward J."/>
            <person name="Dobbelaere D.A.E."/>
            <person name="Langsley G."/>
            <person name="Rajandream M.A."/>
            <person name="McKeever D."/>
            <person name="Shiels B."/>
            <person name="Tait A."/>
            <person name="Barrell B.G."/>
            <person name="Hall N."/>
        </authorList>
    </citation>
    <scope>NUCLEOTIDE SEQUENCE [LARGE SCALE GENOMIC DNA]</scope>
    <source>
        <strain evidence="9">Ankara</strain>
        <strain evidence="6">Ankara isolate clone C9</strain>
    </source>
</reference>
<dbReference type="OrthoDB" id="360131at2759"/>
<feature type="transmembrane region" description="Helical" evidence="5">
    <location>
        <begin position="162"/>
        <end position="185"/>
    </location>
</feature>
<dbReference type="EMBL" id="UIVS01000004">
    <property type="protein sequence ID" value="SVP94810.1"/>
    <property type="molecule type" value="Genomic_DNA"/>
</dbReference>
<evidence type="ECO:0000313" key="8">
    <source>
        <dbReference type="EMBL" id="SVP94810.1"/>
    </source>
</evidence>
<protein>
    <recommendedName>
        <fullName evidence="10">Haemolysin-III related</fullName>
    </recommendedName>
</protein>
<dbReference type="VEuPathDB" id="PiroplasmaDB:TA07205"/>
<dbReference type="InParanoid" id="Q4UAA1"/>
<evidence type="ECO:0000313" key="6">
    <source>
        <dbReference type="EMBL" id="CAI76252.1"/>
    </source>
</evidence>
<evidence type="ECO:0000256" key="5">
    <source>
        <dbReference type="SAM" id="Phobius"/>
    </source>
</evidence>
<dbReference type="OMA" id="RIFEHHE"/>
<keyword evidence="2 5" id="KW-0812">Transmembrane</keyword>
<dbReference type="EMBL" id="UIVT01000004">
    <property type="protein sequence ID" value="SVP94149.1"/>
    <property type="molecule type" value="Genomic_DNA"/>
</dbReference>
<gene>
    <name evidence="6" type="ORF">TA07205</name>
    <name evidence="7" type="ORF">TAT_000315000</name>
    <name evidence="8" type="ORF">TAV_000314900</name>
</gene>
<dbReference type="eggNOG" id="KOG0748">
    <property type="taxonomic scope" value="Eukaryota"/>
</dbReference>
<evidence type="ECO:0000256" key="2">
    <source>
        <dbReference type="ARBA" id="ARBA00022692"/>
    </source>
</evidence>
<dbReference type="KEGG" id="tan:TA07205"/>
<keyword evidence="3 5" id="KW-1133">Transmembrane helix</keyword>
<evidence type="ECO:0008006" key="10">
    <source>
        <dbReference type="Google" id="ProtNLM"/>
    </source>
</evidence>
<sequence length="217" mass="25364">MIRECTEWLNKKFSSFESPRKKVPFLRGRVYIFNLLVILYGSCKIYGKKTHTWFKLGIYISFFCSACNTLVTAFYHNRDLSIEQRSIIKRVDYAGLQPQFYGSGESVFSVSYSFLIFSVIFQCLIYDFCGMPKWVRVIAFTCFGFMNHYLTVALYKSGEFSVLWDLIYSATLYLLGGLCYGAKFPNLIPRIFEHHEFMHLVMIIANLISMRCNIKVM</sequence>
<evidence type="ECO:0000256" key="3">
    <source>
        <dbReference type="ARBA" id="ARBA00022989"/>
    </source>
</evidence>
<reference evidence="7" key="2">
    <citation type="submission" date="2018-07" db="EMBL/GenBank/DDBJ databases">
        <authorList>
            <person name="Quirk P.G."/>
            <person name="Krulwich T.A."/>
        </authorList>
    </citation>
    <scope>NUCLEOTIDE SEQUENCE</scope>
    <source>
        <strain evidence="7">Anand</strain>
    </source>
</reference>
<keyword evidence="4 5" id="KW-0472">Membrane</keyword>
<feature type="transmembrane region" description="Helical" evidence="5">
    <location>
        <begin position="107"/>
        <end position="128"/>
    </location>
</feature>
<evidence type="ECO:0000256" key="1">
    <source>
        <dbReference type="ARBA" id="ARBA00004141"/>
    </source>
</evidence>
<dbReference type="InterPro" id="IPR004254">
    <property type="entry name" value="AdipoR/HlyIII-related"/>
</dbReference>
<dbReference type="GO" id="GO:0016020">
    <property type="term" value="C:membrane"/>
    <property type="evidence" value="ECO:0007669"/>
    <property type="project" value="UniProtKB-SubCell"/>
</dbReference>
<dbReference type="RefSeq" id="XP_952876.1">
    <property type="nucleotide sequence ID" value="XM_947783.1"/>
</dbReference>
<evidence type="ECO:0000313" key="9">
    <source>
        <dbReference type="Proteomes" id="UP000001950"/>
    </source>
</evidence>
<comment type="subcellular location">
    <subcellularLocation>
        <location evidence="1">Membrane</location>
        <topology evidence="1">Multi-pass membrane protein</topology>
    </subcellularLocation>
</comment>
<feature type="transmembrane region" description="Helical" evidence="5">
    <location>
        <begin position="134"/>
        <end position="155"/>
    </location>
</feature>
<dbReference type="AlphaFoldDB" id="Q4UAA1"/>
<organism evidence="6 9">
    <name type="scientific">Theileria annulata</name>
    <dbReference type="NCBI Taxonomy" id="5874"/>
    <lineage>
        <taxon>Eukaryota</taxon>
        <taxon>Sar</taxon>
        <taxon>Alveolata</taxon>
        <taxon>Apicomplexa</taxon>
        <taxon>Aconoidasida</taxon>
        <taxon>Piroplasmida</taxon>
        <taxon>Theileriidae</taxon>
        <taxon>Theileria</taxon>
    </lineage>
</organism>
<dbReference type="Proteomes" id="UP000001950">
    <property type="component" value="Chromosome 4"/>
</dbReference>
<accession>Q4UAA1</accession>